<feature type="domain" description="ABC transmembrane type-1" evidence="11">
    <location>
        <begin position="6"/>
        <end position="206"/>
    </location>
</feature>
<comment type="caution">
    <text evidence="10">Lacks conserved residue(s) required for the propagation of feature annotation.</text>
</comment>
<evidence type="ECO:0000313" key="13">
    <source>
        <dbReference type="Proteomes" id="UP000243376"/>
    </source>
</evidence>
<feature type="transmembrane region" description="Helical" evidence="9">
    <location>
        <begin position="44"/>
        <end position="65"/>
    </location>
</feature>
<dbReference type="PANTHER" id="PTHR30183">
    <property type="entry name" value="MOLYBDENUM TRANSPORT SYSTEM PERMEASE PROTEIN MODB"/>
    <property type="match status" value="1"/>
</dbReference>
<proteinExistence type="inferred from homology"/>
<evidence type="ECO:0000256" key="7">
    <source>
        <dbReference type="ARBA" id="ARBA00022989"/>
    </source>
</evidence>
<evidence type="ECO:0000256" key="1">
    <source>
        <dbReference type="ARBA" id="ARBA00004651"/>
    </source>
</evidence>
<keyword evidence="5 10" id="KW-0500">Molybdenum</keyword>
<dbReference type="InterPro" id="IPR011867">
    <property type="entry name" value="ModB_ABC"/>
</dbReference>
<dbReference type="NCBIfam" id="TIGR02141">
    <property type="entry name" value="modB_ABC"/>
    <property type="match status" value="1"/>
</dbReference>
<evidence type="ECO:0000256" key="9">
    <source>
        <dbReference type="RuleBase" id="RU363032"/>
    </source>
</evidence>
<evidence type="ECO:0000256" key="10">
    <source>
        <dbReference type="RuleBase" id="RU365097"/>
    </source>
</evidence>
<dbReference type="Gene3D" id="1.10.3720.10">
    <property type="entry name" value="MetI-like"/>
    <property type="match status" value="1"/>
</dbReference>
<organism evidence="12 13">
    <name type="scientific">Chloroflexus aggregans</name>
    <dbReference type="NCBI Taxonomy" id="152260"/>
    <lineage>
        <taxon>Bacteria</taxon>
        <taxon>Bacillati</taxon>
        <taxon>Chloroflexota</taxon>
        <taxon>Chloroflexia</taxon>
        <taxon>Chloroflexales</taxon>
        <taxon>Chloroflexineae</taxon>
        <taxon>Chloroflexaceae</taxon>
        <taxon>Chloroflexus</taxon>
    </lineage>
</organism>
<accession>A0A2J6XDI2</accession>
<keyword evidence="4 10" id="KW-1003">Cell membrane</keyword>
<feature type="transmembrane region" description="Helical" evidence="9">
    <location>
        <begin position="190"/>
        <end position="209"/>
    </location>
</feature>
<evidence type="ECO:0000256" key="6">
    <source>
        <dbReference type="ARBA" id="ARBA00022692"/>
    </source>
</evidence>
<dbReference type="Pfam" id="PF00528">
    <property type="entry name" value="BPD_transp_1"/>
    <property type="match status" value="1"/>
</dbReference>
<evidence type="ECO:0000256" key="4">
    <source>
        <dbReference type="ARBA" id="ARBA00022475"/>
    </source>
</evidence>
<keyword evidence="6 9" id="KW-0812">Transmembrane</keyword>
<comment type="similarity">
    <text evidence="2 10">Belongs to the binding-protein-dependent transport system permease family. CysTW subfamily.</text>
</comment>
<comment type="caution">
    <text evidence="12">The sequence shown here is derived from an EMBL/GenBank/DDBJ whole genome shotgun (WGS) entry which is preliminary data.</text>
</comment>
<dbReference type="Proteomes" id="UP000243376">
    <property type="component" value="Unassembled WGS sequence"/>
</dbReference>
<evidence type="ECO:0000256" key="8">
    <source>
        <dbReference type="ARBA" id="ARBA00023136"/>
    </source>
</evidence>
<evidence type="ECO:0000256" key="2">
    <source>
        <dbReference type="ARBA" id="ARBA00007069"/>
    </source>
</evidence>
<gene>
    <name evidence="12" type="primary">modB</name>
    <name evidence="12" type="ORF">C0184_01820</name>
</gene>
<evidence type="ECO:0000259" key="11">
    <source>
        <dbReference type="PROSITE" id="PS50928"/>
    </source>
</evidence>
<reference evidence="12 13" key="1">
    <citation type="submission" date="2018-01" db="EMBL/GenBank/DDBJ databases">
        <title>Metagenomic assembled genomes from two thermal pools in the Uzon Caldera, Kamchatka, Russia.</title>
        <authorList>
            <person name="Wilkins L."/>
            <person name="Ettinger C."/>
        </authorList>
    </citation>
    <scope>NUCLEOTIDE SEQUENCE [LARGE SCALE GENOMIC DNA]</scope>
    <source>
        <strain evidence="12">ZAV-02</strain>
    </source>
</reference>
<dbReference type="InterPro" id="IPR049783">
    <property type="entry name" value="ABC_perm_TupB-like"/>
</dbReference>
<dbReference type="NCBIfam" id="NF038017">
    <property type="entry name" value="ABC_perm1"/>
    <property type="match status" value="1"/>
</dbReference>
<comment type="subcellular location">
    <subcellularLocation>
        <location evidence="1 9">Cell membrane</location>
        <topology evidence="1 9">Multi-pass membrane protein</topology>
    </subcellularLocation>
</comment>
<evidence type="ECO:0000256" key="3">
    <source>
        <dbReference type="ARBA" id="ARBA00022448"/>
    </source>
</evidence>
<sequence>MNWPAFWLSLQVTAIATFFIWLIGLPIALLLARTKFVGQTILETLLLLPLVLPPSVVGYYLLLVLGRGSPIVEWFQIRLLFTWPAAVIASVVVGLPLMIQSSRAALASIDPRLEQAARTLGASEWRILWRITLPLARRGIVAGVVLGGARALGEFGATLMVTGNIPGRTQTLPIAIYDAVQAQRYQDAHLMVLVMTVIAFLGLWLVRWLEDNSARPATGVATVQEEMDATAIAR</sequence>
<keyword evidence="3 9" id="KW-0813">Transport</keyword>
<feature type="transmembrane region" description="Helical" evidence="9">
    <location>
        <begin position="6"/>
        <end position="32"/>
    </location>
</feature>
<dbReference type="EMBL" id="PNIQ01000130">
    <property type="protein sequence ID" value="PMP85947.1"/>
    <property type="molecule type" value="Genomic_DNA"/>
</dbReference>
<protein>
    <recommendedName>
        <fullName evidence="10">Molybdenum transport system permease</fullName>
    </recommendedName>
</protein>
<dbReference type="InterPro" id="IPR035906">
    <property type="entry name" value="MetI-like_sf"/>
</dbReference>
<evidence type="ECO:0000256" key="5">
    <source>
        <dbReference type="ARBA" id="ARBA00022505"/>
    </source>
</evidence>
<comment type="function">
    <text evidence="10">Part of the binding-protein-dependent transport system for molybdenum; probably responsible for the translocation of the substrate across the membrane.</text>
</comment>
<dbReference type="AlphaFoldDB" id="A0A2J6XDI2"/>
<dbReference type="PANTHER" id="PTHR30183:SF3">
    <property type="entry name" value="MOLYBDENUM TRANSPORT SYSTEM PERMEASE PROTEIN MODB"/>
    <property type="match status" value="1"/>
</dbReference>
<dbReference type="InterPro" id="IPR000515">
    <property type="entry name" value="MetI-like"/>
</dbReference>
<feature type="transmembrane region" description="Helical" evidence="9">
    <location>
        <begin position="77"/>
        <end position="99"/>
    </location>
</feature>
<dbReference type="PROSITE" id="PS50928">
    <property type="entry name" value="ABC_TM1"/>
    <property type="match status" value="1"/>
</dbReference>
<dbReference type="CDD" id="cd06261">
    <property type="entry name" value="TM_PBP2"/>
    <property type="match status" value="1"/>
</dbReference>
<name>A0A2J6XDI2_9CHLR</name>
<evidence type="ECO:0000313" key="12">
    <source>
        <dbReference type="EMBL" id="PMP85947.1"/>
    </source>
</evidence>
<dbReference type="SUPFAM" id="SSF161098">
    <property type="entry name" value="MetI-like"/>
    <property type="match status" value="1"/>
</dbReference>
<keyword evidence="8 9" id="KW-0472">Membrane</keyword>
<dbReference type="GO" id="GO:0005886">
    <property type="term" value="C:plasma membrane"/>
    <property type="evidence" value="ECO:0007669"/>
    <property type="project" value="UniProtKB-SubCell"/>
</dbReference>
<keyword evidence="7 9" id="KW-1133">Transmembrane helix</keyword>
<dbReference type="GO" id="GO:0015098">
    <property type="term" value="F:molybdate ion transmembrane transporter activity"/>
    <property type="evidence" value="ECO:0007669"/>
    <property type="project" value="UniProtKB-UniRule"/>
</dbReference>